<reference evidence="2 3" key="1">
    <citation type="journal article" date="2012" name="J. Bacteriol.">
        <title>Genome Sequence of Fibrella aestuarina BUZ 2T, a Filamentous Marine Bacterium.</title>
        <authorList>
            <person name="Filippini M."/>
            <person name="Qi W."/>
            <person name="Blom J."/>
            <person name="Goesmann A."/>
            <person name="Smits T.H."/>
            <person name="Bagheri H.C."/>
        </authorList>
    </citation>
    <scope>NUCLEOTIDE SEQUENCE [LARGE SCALE GENOMIC DNA]</scope>
    <source>
        <strain evidence="3">BUZ 2T</strain>
    </source>
</reference>
<evidence type="ECO:0000313" key="3">
    <source>
        <dbReference type="Proteomes" id="UP000011058"/>
    </source>
</evidence>
<proteinExistence type="predicted"/>
<organism evidence="2 3">
    <name type="scientific">Fibrella aestuarina BUZ 2</name>
    <dbReference type="NCBI Taxonomy" id="1166018"/>
    <lineage>
        <taxon>Bacteria</taxon>
        <taxon>Pseudomonadati</taxon>
        <taxon>Bacteroidota</taxon>
        <taxon>Cytophagia</taxon>
        <taxon>Cytophagales</taxon>
        <taxon>Spirosomataceae</taxon>
        <taxon>Fibrella</taxon>
    </lineage>
</organism>
<dbReference type="RefSeq" id="WP_015334436.1">
    <property type="nucleotide sequence ID" value="NC_020054.1"/>
</dbReference>
<feature type="transmembrane region" description="Helical" evidence="1">
    <location>
        <begin position="90"/>
        <end position="113"/>
    </location>
</feature>
<accession>I0KGT6</accession>
<dbReference type="Proteomes" id="UP000011058">
    <property type="component" value="Chromosome"/>
</dbReference>
<keyword evidence="1" id="KW-0472">Membrane</keyword>
<evidence type="ECO:0008006" key="4">
    <source>
        <dbReference type="Google" id="ProtNLM"/>
    </source>
</evidence>
<sequence>MSQLPTFFLLLFIVNLGIAFGAGLYETRIVLPLWFQPQSGVGYRVDTAAMQRMDVGRRFWGFVTTMPLSVLTLVNLYYAYQSHPPQQTWWLMASLLMLIERIGTFAFFIPTAIRLEKANSMDASTASRLSRLWMRANYGRSGLNLLGWLFALKAFSLC</sequence>
<feature type="transmembrane region" description="Helical" evidence="1">
    <location>
        <begin position="59"/>
        <end position="78"/>
    </location>
</feature>
<dbReference type="eggNOG" id="ENOG5032Q0P">
    <property type="taxonomic scope" value="Bacteria"/>
</dbReference>
<evidence type="ECO:0000313" key="2">
    <source>
        <dbReference type="EMBL" id="CCH03339.1"/>
    </source>
</evidence>
<dbReference type="PATRIC" id="fig|1166018.3.peg.2315"/>
<name>I0KGT6_9BACT</name>
<dbReference type="EMBL" id="HE796683">
    <property type="protein sequence ID" value="CCH03339.1"/>
    <property type="molecule type" value="Genomic_DNA"/>
</dbReference>
<feature type="transmembrane region" description="Helical" evidence="1">
    <location>
        <begin position="6"/>
        <end position="25"/>
    </location>
</feature>
<dbReference type="AlphaFoldDB" id="I0KGT6"/>
<dbReference type="KEGG" id="fae:FAES_5340"/>
<dbReference type="Pfam" id="PF08592">
    <property type="entry name" value="Anthrone_oxy"/>
    <property type="match status" value="1"/>
</dbReference>
<evidence type="ECO:0000256" key="1">
    <source>
        <dbReference type="SAM" id="Phobius"/>
    </source>
</evidence>
<keyword evidence="3" id="KW-1185">Reference proteome</keyword>
<gene>
    <name evidence="2" type="ORF">FAES_5340</name>
</gene>
<dbReference type="InterPro" id="IPR013901">
    <property type="entry name" value="Anthrone_oxy"/>
</dbReference>
<dbReference type="HOGENOM" id="CLU_134212_0_0_10"/>
<keyword evidence="1" id="KW-1133">Transmembrane helix</keyword>
<dbReference type="OrthoDB" id="963872at2"/>
<keyword evidence="1" id="KW-0812">Transmembrane</keyword>
<protein>
    <recommendedName>
        <fullName evidence="4">DUF1772 domain-containing protein</fullName>
    </recommendedName>
</protein>